<comment type="caution">
    <text evidence="3">The sequence shown here is derived from an EMBL/GenBank/DDBJ whole genome shotgun (WGS) entry which is preliminary data.</text>
</comment>
<keyword evidence="1" id="KW-0472">Membrane</keyword>
<evidence type="ECO:0000313" key="4">
    <source>
        <dbReference type="Proteomes" id="UP001158986"/>
    </source>
</evidence>
<keyword evidence="1" id="KW-1133">Transmembrane helix</keyword>
<name>A0ABN8CJT3_9STRA</name>
<sequence>MHGTFAKASILDDDRVTANMTSILCGGVCYAASAVLVLLTLPSSVESVKKNAMLDIIIPATTSFIWCNKQFVSFKVVVQTDDDHWTLRRPYSDFAALDEELPEEVRADCTLPLETYDDRKLILWKERPRSMKSRLEMYLKKVLHHPKLAPYASQALCEFLEMEYVEDVASARSYYSNSIV</sequence>
<dbReference type="InterPro" id="IPR036871">
    <property type="entry name" value="PX_dom_sf"/>
</dbReference>
<dbReference type="Proteomes" id="UP001158986">
    <property type="component" value="Unassembled WGS sequence"/>
</dbReference>
<protein>
    <recommendedName>
        <fullName evidence="2">PX domain-containing protein</fullName>
    </recommendedName>
</protein>
<organism evidence="3 4">
    <name type="scientific">Peronospora belbahrii</name>
    <dbReference type="NCBI Taxonomy" id="622444"/>
    <lineage>
        <taxon>Eukaryota</taxon>
        <taxon>Sar</taxon>
        <taxon>Stramenopiles</taxon>
        <taxon>Oomycota</taxon>
        <taxon>Peronosporomycetes</taxon>
        <taxon>Peronosporales</taxon>
        <taxon>Peronosporaceae</taxon>
        <taxon>Peronospora</taxon>
    </lineage>
</organism>
<reference evidence="3 4" key="1">
    <citation type="submission" date="2021-11" db="EMBL/GenBank/DDBJ databases">
        <authorList>
            <person name="Islam A."/>
            <person name="Islam S."/>
            <person name="Flora M.S."/>
            <person name="Rahman M."/>
            <person name="Ziaur R.M."/>
            <person name="Epstein J.H."/>
            <person name="Hassan M."/>
            <person name="Klassen M."/>
            <person name="Woodard K."/>
            <person name="Webb A."/>
            <person name="Webby R.J."/>
            <person name="El Zowalaty M.E."/>
        </authorList>
    </citation>
    <scope>NUCLEOTIDE SEQUENCE [LARGE SCALE GENOMIC DNA]</scope>
    <source>
        <strain evidence="3">Pbs1</strain>
    </source>
</reference>
<dbReference type="Gene3D" id="3.30.1520.10">
    <property type="entry name" value="Phox-like domain"/>
    <property type="match status" value="1"/>
</dbReference>
<dbReference type="InterPro" id="IPR001683">
    <property type="entry name" value="PX_dom"/>
</dbReference>
<keyword evidence="4" id="KW-1185">Reference proteome</keyword>
<evidence type="ECO:0000313" key="3">
    <source>
        <dbReference type="EMBL" id="CAH0513322.1"/>
    </source>
</evidence>
<accession>A0ABN8CJT3</accession>
<feature type="transmembrane region" description="Helical" evidence="1">
    <location>
        <begin position="20"/>
        <end position="41"/>
    </location>
</feature>
<gene>
    <name evidence="3" type="ORF">PBS001_LOCUS137</name>
</gene>
<dbReference type="EMBL" id="CAKLCB010000010">
    <property type="protein sequence ID" value="CAH0513322.1"/>
    <property type="molecule type" value="Genomic_DNA"/>
</dbReference>
<dbReference type="SUPFAM" id="SSF64268">
    <property type="entry name" value="PX domain"/>
    <property type="match status" value="1"/>
</dbReference>
<dbReference type="Pfam" id="PF00787">
    <property type="entry name" value="PX"/>
    <property type="match status" value="1"/>
</dbReference>
<dbReference type="PROSITE" id="PS50195">
    <property type="entry name" value="PX"/>
    <property type="match status" value="1"/>
</dbReference>
<evidence type="ECO:0000256" key="1">
    <source>
        <dbReference type="SAM" id="Phobius"/>
    </source>
</evidence>
<keyword evidence="1" id="KW-0812">Transmembrane</keyword>
<evidence type="ECO:0000259" key="2">
    <source>
        <dbReference type="PROSITE" id="PS50195"/>
    </source>
</evidence>
<feature type="domain" description="PX" evidence="2">
    <location>
        <begin position="52"/>
        <end position="166"/>
    </location>
</feature>
<proteinExistence type="predicted"/>